<proteinExistence type="predicted"/>
<protein>
    <submittedName>
        <fullName evidence="1">Uncharacterized protein</fullName>
    </submittedName>
</protein>
<accession>A0A0A0L846</accession>
<dbReference type="eggNOG" id="KOG1075">
    <property type="taxonomic scope" value="Eukaryota"/>
</dbReference>
<organism evidence="1 2">
    <name type="scientific">Cucumis sativus</name>
    <name type="common">Cucumber</name>
    <dbReference type="NCBI Taxonomy" id="3659"/>
    <lineage>
        <taxon>Eukaryota</taxon>
        <taxon>Viridiplantae</taxon>
        <taxon>Streptophyta</taxon>
        <taxon>Embryophyta</taxon>
        <taxon>Tracheophyta</taxon>
        <taxon>Spermatophyta</taxon>
        <taxon>Magnoliopsida</taxon>
        <taxon>eudicotyledons</taxon>
        <taxon>Gunneridae</taxon>
        <taxon>Pentapetalae</taxon>
        <taxon>rosids</taxon>
        <taxon>fabids</taxon>
        <taxon>Cucurbitales</taxon>
        <taxon>Cucurbitaceae</taxon>
        <taxon>Benincaseae</taxon>
        <taxon>Cucumis</taxon>
    </lineage>
</organism>
<sequence>MALRIESKVTTPRIGILFRGKPLARLFLSPFHSFISFGMKIRKRNLVTRCPSFKARPMLVPSVAFEDT</sequence>
<name>A0A0A0L846_CUCSA</name>
<dbReference type="Proteomes" id="UP000029981">
    <property type="component" value="Chromosome 3"/>
</dbReference>
<gene>
    <name evidence="1" type="ORF">Csa_3G511980</name>
</gene>
<reference evidence="1 2" key="1">
    <citation type="journal article" date="2009" name="Nat. Genet.">
        <title>The genome of the cucumber, Cucumis sativus L.</title>
        <authorList>
            <person name="Huang S."/>
            <person name="Li R."/>
            <person name="Zhang Z."/>
            <person name="Li L."/>
            <person name="Gu X."/>
            <person name="Fan W."/>
            <person name="Lucas W.J."/>
            <person name="Wang X."/>
            <person name="Xie B."/>
            <person name="Ni P."/>
            <person name="Ren Y."/>
            <person name="Zhu H."/>
            <person name="Li J."/>
            <person name="Lin K."/>
            <person name="Jin W."/>
            <person name="Fei Z."/>
            <person name="Li G."/>
            <person name="Staub J."/>
            <person name="Kilian A."/>
            <person name="van der Vossen E.A."/>
            <person name="Wu Y."/>
            <person name="Guo J."/>
            <person name="He J."/>
            <person name="Jia Z."/>
            <person name="Ren Y."/>
            <person name="Tian G."/>
            <person name="Lu Y."/>
            <person name="Ruan J."/>
            <person name="Qian W."/>
            <person name="Wang M."/>
            <person name="Huang Q."/>
            <person name="Li B."/>
            <person name="Xuan Z."/>
            <person name="Cao J."/>
            <person name="Asan"/>
            <person name="Wu Z."/>
            <person name="Zhang J."/>
            <person name="Cai Q."/>
            <person name="Bai Y."/>
            <person name="Zhao B."/>
            <person name="Han Y."/>
            <person name="Li Y."/>
            <person name="Li X."/>
            <person name="Wang S."/>
            <person name="Shi Q."/>
            <person name="Liu S."/>
            <person name="Cho W.K."/>
            <person name="Kim J.Y."/>
            <person name="Xu Y."/>
            <person name="Heller-Uszynska K."/>
            <person name="Miao H."/>
            <person name="Cheng Z."/>
            <person name="Zhang S."/>
            <person name="Wu J."/>
            <person name="Yang Y."/>
            <person name="Kang H."/>
            <person name="Li M."/>
            <person name="Liang H."/>
            <person name="Ren X."/>
            <person name="Shi Z."/>
            <person name="Wen M."/>
            <person name="Jian M."/>
            <person name="Yang H."/>
            <person name="Zhang G."/>
            <person name="Yang Z."/>
            <person name="Chen R."/>
            <person name="Liu S."/>
            <person name="Li J."/>
            <person name="Ma L."/>
            <person name="Liu H."/>
            <person name="Zhou Y."/>
            <person name="Zhao J."/>
            <person name="Fang X."/>
            <person name="Li G."/>
            <person name="Fang L."/>
            <person name="Li Y."/>
            <person name="Liu D."/>
            <person name="Zheng H."/>
            <person name="Zhang Y."/>
            <person name="Qin N."/>
            <person name="Li Z."/>
            <person name="Yang G."/>
            <person name="Yang S."/>
            <person name="Bolund L."/>
            <person name="Kristiansen K."/>
            <person name="Zheng H."/>
            <person name="Li S."/>
            <person name="Zhang X."/>
            <person name="Yang H."/>
            <person name="Wang J."/>
            <person name="Sun R."/>
            <person name="Zhang B."/>
            <person name="Jiang S."/>
            <person name="Wang J."/>
            <person name="Du Y."/>
            <person name="Li S."/>
        </authorList>
    </citation>
    <scope>NUCLEOTIDE SEQUENCE [LARGE SCALE GENOMIC DNA]</scope>
    <source>
        <strain evidence="2">cv. 9930</strain>
    </source>
</reference>
<evidence type="ECO:0000313" key="1">
    <source>
        <dbReference type="EMBL" id="KGN58105.1"/>
    </source>
</evidence>
<dbReference type="EMBL" id="CM002924">
    <property type="protein sequence ID" value="KGN58105.1"/>
    <property type="molecule type" value="Genomic_DNA"/>
</dbReference>
<reference evidence="1 2" key="3">
    <citation type="journal article" date="2010" name="BMC Genomics">
        <title>Transcriptome sequencing and comparative analysis of cucumber flowers with different sex types.</title>
        <authorList>
            <person name="Guo S."/>
            <person name="Zheng Y."/>
            <person name="Joung J.G."/>
            <person name="Liu S."/>
            <person name="Zhang Z."/>
            <person name="Crasta O.R."/>
            <person name="Sobral B.W."/>
            <person name="Xu Y."/>
            <person name="Huang S."/>
            <person name="Fei Z."/>
        </authorList>
    </citation>
    <scope>NUCLEOTIDE SEQUENCE [LARGE SCALE GENOMIC DNA]</scope>
    <source>
        <strain evidence="2">cv. 9930</strain>
    </source>
</reference>
<reference evidence="1 2" key="4">
    <citation type="journal article" date="2011" name="BMC Genomics">
        <title>RNA-Seq improves annotation of protein-coding genes in the cucumber genome.</title>
        <authorList>
            <person name="Li Z."/>
            <person name="Zhang Z."/>
            <person name="Yan P."/>
            <person name="Huang S."/>
            <person name="Fei Z."/>
            <person name="Lin K."/>
        </authorList>
    </citation>
    <scope>NUCLEOTIDE SEQUENCE [LARGE SCALE GENOMIC DNA]</scope>
    <source>
        <strain evidence="2">cv. 9930</strain>
    </source>
</reference>
<evidence type="ECO:0000313" key="2">
    <source>
        <dbReference type="Proteomes" id="UP000029981"/>
    </source>
</evidence>
<dbReference type="Gramene" id="KGN58105">
    <property type="protein sequence ID" value="KGN58105"/>
    <property type="gene ID" value="Csa_3G511980"/>
</dbReference>
<keyword evidence="2" id="KW-1185">Reference proteome</keyword>
<reference evidence="1 2" key="2">
    <citation type="journal article" date="2009" name="PLoS ONE">
        <title>An integrated genetic and cytogenetic map of the cucumber genome.</title>
        <authorList>
            <person name="Ren Y."/>
            <person name="Zhang Z."/>
            <person name="Liu J."/>
            <person name="Staub J.E."/>
            <person name="Han Y."/>
            <person name="Cheng Z."/>
            <person name="Li X."/>
            <person name="Lu J."/>
            <person name="Miao H."/>
            <person name="Kang H."/>
            <person name="Xie B."/>
            <person name="Gu X."/>
            <person name="Wang X."/>
            <person name="Du Y."/>
            <person name="Jin W."/>
            <person name="Huang S."/>
        </authorList>
    </citation>
    <scope>NUCLEOTIDE SEQUENCE [LARGE SCALE GENOMIC DNA]</scope>
    <source>
        <strain evidence="2">cv. 9930</strain>
    </source>
</reference>
<dbReference type="AlphaFoldDB" id="A0A0A0L846"/>